<dbReference type="EC" id="2.5.1.78" evidence="3 7"/>
<sequence length="160" mass="16769">MTHTISGQMLSESGNFAIVVARWNELVTGRLLSAAIDTFRRHGVAEDRITVIHVPGSFEIPLAAETAASSGKYVAVCCLGAVVQGETQHHDYINHAVAQGLMTAMQRTGVPIAFGILTCENLDQALNRAGGKAGNKGEEAALAAIEMTSLLTKIPGPTDG</sequence>
<dbReference type="Proteomes" id="UP000316095">
    <property type="component" value="Unassembled WGS sequence"/>
</dbReference>
<dbReference type="InterPro" id="IPR034964">
    <property type="entry name" value="LS"/>
</dbReference>
<feature type="binding site" evidence="7">
    <location>
        <begin position="57"/>
        <end position="59"/>
    </location>
    <ligand>
        <name>5-amino-6-(D-ribitylamino)uracil</name>
        <dbReference type="ChEBI" id="CHEBI:15934"/>
    </ligand>
</feature>
<dbReference type="OrthoDB" id="9809709at2"/>
<dbReference type="GO" id="GO:0009349">
    <property type="term" value="C:riboflavin synthase complex"/>
    <property type="evidence" value="ECO:0007669"/>
    <property type="project" value="UniProtKB-UniRule"/>
</dbReference>
<comment type="pathway">
    <text evidence="1 7">Cofactor biosynthesis; riboflavin biosynthesis; riboflavin from 2-hydroxy-3-oxobutyl phosphate and 5-amino-6-(D-ribitylamino)uracil: step 1/2.</text>
</comment>
<dbReference type="HAMAP" id="MF_00178">
    <property type="entry name" value="Lumazine_synth"/>
    <property type="match status" value="1"/>
</dbReference>
<accession>A0A5C5XH67</accession>
<protein>
    <recommendedName>
        <fullName evidence="3 7">6,7-dimethyl-8-ribityllumazine synthase</fullName>
        <shortName evidence="7">DMRL synthase</shortName>
        <shortName evidence="7">LS</shortName>
        <shortName evidence="7">Lumazine synthase</shortName>
        <ecNumber evidence="3 7">2.5.1.78</ecNumber>
    </recommendedName>
</protein>
<dbReference type="InterPro" id="IPR002180">
    <property type="entry name" value="LS/RS"/>
</dbReference>
<proteinExistence type="inferred from homology"/>
<feature type="active site" description="Proton donor" evidence="7">
    <location>
        <position position="89"/>
    </location>
</feature>
<gene>
    <name evidence="7 8" type="primary">ribH</name>
    <name evidence="8" type="ORF">Pan54_30610</name>
</gene>
<feature type="binding site" evidence="7">
    <location>
        <position position="23"/>
    </location>
    <ligand>
        <name>5-amino-6-(D-ribitylamino)uracil</name>
        <dbReference type="ChEBI" id="CHEBI:15934"/>
    </ligand>
</feature>
<dbReference type="PANTHER" id="PTHR21058">
    <property type="entry name" value="6,7-DIMETHYL-8-RIBITYLLUMAZINE SYNTHASE DMRL SYNTHASE LUMAZINE SYNTHASE"/>
    <property type="match status" value="1"/>
</dbReference>
<evidence type="ECO:0000313" key="8">
    <source>
        <dbReference type="EMBL" id="TWT62320.1"/>
    </source>
</evidence>
<dbReference type="CDD" id="cd09209">
    <property type="entry name" value="Lumazine_synthase-I"/>
    <property type="match status" value="1"/>
</dbReference>
<comment type="similarity">
    <text evidence="2 7">Belongs to the DMRL synthase family.</text>
</comment>
<comment type="catalytic activity">
    <reaction evidence="6 7">
        <text>(2S)-2-hydroxy-3-oxobutyl phosphate + 5-amino-6-(D-ribitylamino)uracil = 6,7-dimethyl-8-(1-D-ribityl)lumazine + phosphate + 2 H2O + H(+)</text>
        <dbReference type="Rhea" id="RHEA:26152"/>
        <dbReference type="ChEBI" id="CHEBI:15377"/>
        <dbReference type="ChEBI" id="CHEBI:15378"/>
        <dbReference type="ChEBI" id="CHEBI:15934"/>
        <dbReference type="ChEBI" id="CHEBI:43474"/>
        <dbReference type="ChEBI" id="CHEBI:58201"/>
        <dbReference type="ChEBI" id="CHEBI:58830"/>
        <dbReference type="EC" id="2.5.1.78"/>
    </reaction>
</comment>
<evidence type="ECO:0000256" key="5">
    <source>
        <dbReference type="ARBA" id="ARBA00022679"/>
    </source>
</evidence>
<name>A0A5C5XH67_9PLAN</name>
<evidence type="ECO:0000256" key="4">
    <source>
        <dbReference type="ARBA" id="ARBA00022619"/>
    </source>
</evidence>
<evidence type="ECO:0000256" key="7">
    <source>
        <dbReference type="HAMAP-Rule" id="MF_00178"/>
    </source>
</evidence>
<dbReference type="Pfam" id="PF00885">
    <property type="entry name" value="DMRL_synthase"/>
    <property type="match status" value="1"/>
</dbReference>
<dbReference type="Gene3D" id="3.40.50.960">
    <property type="entry name" value="Lumazine/riboflavin synthase"/>
    <property type="match status" value="1"/>
</dbReference>
<feature type="binding site" evidence="7">
    <location>
        <position position="128"/>
    </location>
    <ligand>
        <name>(2S)-2-hydroxy-3-oxobutyl phosphate</name>
        <dbReference type="ChEBI" id="CHEBI:58830"/>
    </ligand>
</feature>
<evidence type="ECO:0000256" key="2">
    <source>
        <dbReference type="ARBA" id="ARBA00007424"/>
    </source>
</evidence>
<feature type="binding site" evidence="7">
    <location>
        <begin position="81"/>
        <end position="83"/>
    </location>
    <ligand>
        <name>5-amino-6-(D-ribitylamino)uracil</name>
        <dbReference type="ChEBI" id="CHEBI:15934"/>
    </ligand>
</feature>
<keyword evidence="4 7" id="KW-0686">Riboflavin biosynthesis</keyword>
<comment type="caution">
    <text evidence="8">The sequence shown here is derived from an EMBL/GenBank/DDBJ whole genome shotgun (WGS) entry which is preliminary data.</text>
</comment>
<dbReference type="EMBL" id="SJPG01000001">
    <property type="protein sequence ID" value="TWT62320.1"/>
    <property type="molecule type" value="Genomic_DNA"/>
</dbReference>
<dbReference type="AlphaFoldDB" id="A0A5C5XH67"/>
<feature type="binding site" evidence="7">
    <location>
        <position position="114"/>
    </location>
    <ligand>
        <name>5-amino-6-(D-ribitylamino)uracil</name>
        <dbReference type="ChEBI" id="CHEBI:15934"/>
    </ligand>
</feature>
<dbReference type="UniPathway" id="UPA00275">
    <property type="reaction ID" value="UER00404"/>
</dbReference>
<organism evidence="8 9">
    <name type="scientific">Rubinisphaera italica</name>
    <dbReference type="NCBI Taxonomy" id="2527969"/>
    <lineage>
        <taxon>Bacteria</taxon>
        <taxon>Pseudomonadati</taxon>
        <taxon>Planctomycetota</taxon>
        <taxon>Planctomycetia</taxon>
        <taxon>Planctomycetales</taxon>
        <taxon>Planctomycetaceae</taxon>
        <taxon>Rubinisphaera</taxon>
    </lineage>
</organism>
<dbReference type="NCBIfam" id="TIGR00114">
    <property type="entry name" value="lumazine-synth"/>
    <property type="match status" value="1"/>
</dbReference>
<evidence type="ECO:0000256" key="6">
    <source>
        <dbReference type="ARBA" id="ARBA00048785"/>
    </source>
</evidence>
<keyword evidence="9" id="KW-1185">Reference proteome</keyword>
<keyword evidence="5 7" id="KW-0808">Transferase</keyword>
<feature type="binding site" evidence="7">
    <location>
        <begin position="86"/>
        <end position="87"/>
    </location>
    <ligand>
        <name>(2S)-2-hydroxy-3-oxobutyl phosphate</name>
        <dbReference type="ChEBI" id="CHEBI:58830"/>
    </ligand>
</feature>
<dbReference type="RefSeq" id="WP_146504192.1">
    <property type="nucleotide sequence ID" value="NZ_SJPG01000001.1"/>
</dbReference>
<reference evidence="8 9" key="1">
    <citation type="submission" date="2019-02" db="EMBL/GenBank/DDBJ databases">
        <title>Deep-cultivation of Planctomycetes and their phenomic and genomic characterization uncovers novel biology.</title>
        <authorList>
            <person name="Wiegand S."/>
            <person name="Jogler M."/>
            <person name="Boedeker C."/>
            <person name="Pinto D."/>
            <person name="Vollmers J."/>
            <person name="Rivas-Marin E."/>
            <person name="Kohn T."/>
            <person name="Peeters S.H."/>
            <person name="Heuer A."/>
            <person name="Rast P."/>
            <person name="Oberbeckmann S."/>
            <person name="Bunk B."/>
            <person name="Jeske O."/>
            <person name="Meyerdierks A."/>
            <person name="Storesund J.E."/>
            <person name="Kallscheuer N."/>
            <person name="Luecker S."/>
            <person name="Lage O.M."/>
            <person name="Pohl T."/>
            <person name="Merkel B.J."/>
            <person name="Hornburger P."/>
            <person name="Mueller R.-W."/>
            <person name="Bruemmer F."/>
            <person name="Labrenz M."/>
            <person name="Spormann A.M."/>
            <person name="Op Den Camp H."/>
            <person name="Overmann J."/>
            <person name="Amann R."/>
            <person name="Jetten M.S.M."/>
            <person name="Mascher T."/>
            <person name="Medema M.H."/>
            <person name="Devos D.P."/>
            <person name="Kaster A.-K."/>
            <person name="Ovreas L."/>
            <person name="Rohde M."/>
            <person name="Galperin M.Y."/>
            <person name="Jogler C."/>
        </authorList>
    </citation>
    <scope>NUCLEOTIDE SEQUENCE [LARGE SCALE GENOMIC DNA]</scope>
    <source>
        <strain evidence="8 9">Pan54</strain>
    </source>
</reference>
<comment type="function">
    <text evidence="7">Catalyzes the formation of 6,7-dimethyl-8-ribityllumazine by condensation of 5-amino-6-(D-ribitylamino)uracil with 3,4-dihydroxy-2-butanone 4-phosphate. This is the penultimate step in the biosynthesis of riboflavin.</text>
</comment>
<dbReference type="InterPro" id="IPR036467">
    <property type="entry name" value="LS/RS_sf"/>
</dbReference>
<evidence type="ECO:0000313" key="9">
    <source>
        <dbReference type="Proteomes" id="UP000316095"/>
    </source>
</evidence>
<dbReference type="GO" id="GO:0009231">
    <property type="term" value="P:riboflavin biosynthetic process"/>
    <property type="evidence" value="ECO:0007669"/>
    <property type="project" value="UniProtKB-UniRule"/>
</dbReference>
<dbReference type="SUPFAM" id="SSF52121">
    <property type="entry name" value="Lumazine synthase"/>
    <property type="match status" value="1"/>
</dbReference>
<dbReference type="GO" id="GO:0000906">
    <property type="term" value="F:6,7-dimethyl-8-ribityllumazine synthase activity"/>
    <property type="evidence" value="ECO:0007669"/>
    <property type="project" value="UniProtKB-UniRule"/>
</dbReference>
<dbReference type="PANTHER" id="PTHR21058:SF0">
    <property type="entry name" value="6,7-DIMETHYL-8-RIBITYLLUMAZINE SYNTHASE"/>
    <property type="match status" value="1"/>
</dbReference>
<evidence type="ECO:0000256" key="3">
    <source>
        <dbReference type="ARBA" id="ARBA00012664"/>
    </source>
</evidence>
<evidence type="ECO:0000256" key="1">
    <source>
        <dbReference type="ARBA" id="ARBA00004917"/>
    </source>
</evidence>